<comment type="similarity">
    <text evidence="2">Belongs to the Rht family.</text>
</comment>
<protein>
    <submittedName>
        <fullName evidence="8">LysE family translocator</fullName>
    </submittedName>
</protein>
<evidence type="ECO:0000256" key="2">
    <source>
        <dbReference type="ARBA" id="ARBA00007928"/>
    </source>
</evidence>
<keyword evidence="3" id="KW-1003">Cell membrane</keyword>
<evidence type="ECO:0000256" key="7">
    <source>
        <dbReference type="SAM" id="Phobius"/>
    </source>
</evidence>
<evidence type="ECO:0000313" key="9">
    <source>
        <dbReference type="Proteomes" id="UP001243757"/>
    </source>
</evidence>
<dbReference type="PIRSF" id="PIRSF006324">
    <property type="entry name" value="LeuE"/>
    <property type="match status" value="1"/>
</dbReference>
<feature type="transmembrane region" description="Helical" evidence="7">
    <location>
        <begin position="120"/>
        <end position="141"/>
    </location>
</feature>
<evidence type="ECO:0000256" key="5">
    <source>
        <dbReference type="ARBA" id="ARBA00022989"/>
    </source>
</evidence>
<feature type="transmembrane region" description="Helical" evidence="7">
    <location>
        <begin position="147"/>
        <end position="168"/>
    </location>
</feature>
<dbReference type="Pfam" id="PF01810">
    <property type="entry name" value="LysE"/>
    <property type="match status" value="1"/>
</dbReference>
<evidence type="ECO:0000256" key="1">
    <source>
        <dbReference type="ARBA" id="ARBA00004651"/>
    </source>
</evidence>
<dbReference type="PANTHER" id="PTHR30086:SF14">
    <property type="entry name" value="HOMOSERINE_HOMOSERINE LACTONE EFFLUX PROTEIN"/>
    <property type="match status" value="1"/>
</dbReference>
<feature type="transmembrane region" description="Helical" evidence="7">
    <location>
        <begin position="6"/>
        <end position="29"/>
    </location>
</feature>
<dbReference type="Proteomes" id="UP001243757">
    <property type="component" value="Unassembled WGS sequence"/>
</dbReference>
<gene>
    <name evidence="8" type="ORF">QO033_13635</name>
</gene>
<dbReference type="PANTHER" id="PTHR30086">
    <property type="entry name" value="ARGININE EXPORTER PROTEIN ARGO"/>
    <property type="match status" value="1"/>
</dbReference>
<feature type="transmembrane region" description="Helical" evidence="7">
    <location>
        <begin position="188"/>
        <end position="207"/>
    </location>
</feature>
<comment type="caution">
    <text evidence="8">The sequence shown here is derived from an EMBL/GenBank/DDBJ whole genome shotgun (WGS) entry which is preliminary data.</text>
</comment>
<dbReference type="InterPro" id="IPR001123">
    <property type="entry name" value="LeuE-type"/>
</dbReference>
<accession>A0ABT7F2C1</accession>
<name>A0ABT7F2C1_9RHOB</name>
<proteinExistence type="inferred from homology"/>
<dbReference type="RefSeq" id="WP_284481527.1">
    <property type="nucleotide sequence ID" value="NZ_JASNJD010000009.1"/>
</dbReference>
<evidence type="ECO:0000256" key="4">
    <source>
        <dbReference type="ARBA" id="ARBA00022692"/>
    </source>
</evidence>
<keyword evidence="6 7" id="KW-0472">Membrane</keyword>
<feature type="transmembrane region" description="Helical" evidence="7">
    <location>
        <begin position="50"/>
        <end position="68"/>
    </location>
</feature>
<feature type="transmembrane region" description="Helical" evidence="7">
    <location>
        <begin position="74"/>
        <end position="94"/>
    </location>
</feature>
<evidence type="ECO:0000313" key="8">
    <source>
        <dbReference type="EMBL" id="MDK3018720.1"/>
    </source>
</evidence>
<keyword evidence="5 7" id="KW-1133">Transmembrane helix</keyword>
<reference evidence="8 9" key="1">
    <citation type="submission" date="2023-05" db="EMBL/GenBank/DDBJ databases">
        <title>Pseudodonghicola sp. nov.</title>
        <authorList>
            <person name="Huang J."/>
        </authorList>
    </citation>
    <scope>NUCLEOTIDE SEQUENCE [LARGE SCALE GENOMIC DNA]</scope>
    <source>
        <strain evidence="8 9">IC7</strain>
    </source>
</reference>
<evidence type="ECO:0000256" key="3">
    <source>
        <dbReference type="ARBA" id="ARBA00022475"/>
    </source>
</evidence>
<organism evidence="8 9">
    <name type="scientific">Pseudodonghicola flavimaris</name>
    <dbReference type="NCBI Taxonomy" id="3050036"/>
    <lineage>
        <taxon>Bacteria</taxon>
        <taxon>Pseudomonadati</taxon>
        <taxon>Pseudomonadota</taxon>
        <taxon>Alphaproteobacteria</taxon>
        <taxon>Rhodobacterales</taxon>
        <taxon>Paracoccaceae</taxon>
        <taxon>Pseudodonghicola</taxon>
    </lineage>
</organism>
<dbReference type="EMBL" id="JASNJD010000009">
    <property type="protein sequence ID" value="MDK3018720.1"/>
    <property type="molecule type" value="Genomic_DNA"/>
</dbReference>
<comment type="subcellular location">
    <subcellularLocation>
        <location evidence="1">Cell membrane</location>
        <topology evidence="1">Multi-pass membrane protein</topology>
    </subcellularLocation>
</comment>
<sequence>MEVLSLAHLVFFVPAAILVAATPGANNMLSLVNGIRSGAGATVLSLSGRMAAFLLLLLGVSLGLGTLFETSALLFSAVKWAGVAYLGWMGVAMIRRGSLGLAQAGAVGARSAGRMARHEFLVAITNPKAVLLFTAFLPQFVLPGAAFAGQLWALGLIYLAIEFSVASLYAATGARMGRVVTSPRRETWMARTSGAVLLAMAGLLATARRGS</sequence>
<keyword evidence="4 7" id="KW-0812">Transmembrane</keyword>
<evidence type="ECO:0000256" key="6">
    <source>
        <dbReference type="ARBA" id="ARBA00023136"/>
    </source>
</evidence>
<keyword evidence="9" id="KW-1185">Reference proteome</keyword>